<feature type="region of interest" description="Disordered" evidence="1">
    <location>
        <begin position="2564"/>
        <end position="2664"/>
    </location>
</feature>
<name>A0A8S4MM29_BRALA</name>
<feature type="compositionally biased region" description="Polar residues" evidence="1">
    <location>
        <begin position="2073"/>
        <end position="2084"/>
    </location>
</feature>
<protein>
    <submittedName>
        <fullName evidence="2">Hypp9436 protein</fullName>
    </submittedName>
</protein>
<dbReference type="GO" id="GO:0001095">
    <property type="term" value="F:TFIIE-class transcription factor complex binding"/>
    <property type="evidence" value="ECO:0007669"/>
    <property type="project" value="TreeGrafter"/>
</dbReference>
<feature type="region of interest" description="Disordered" evidence="1">
    <location>
        <begin position="924"/>
        <end position="945"/>
    </location>
</feature>
<feature type="region of interest" description="Disordered" evidence="1">
    <location>
        <begin position="530"/>
        <end position="645"/>
    </location>
</feature>
<feature type="compositionally biased region" description="Basic residues" evidence="1">
    <location>
        <begin position="924"/>
        <end position="934"/>
    </location>
</feature>
<feature type="compositionally biased region" description="Basic and acidic residues" evidence="1">
    <location>
        <begin position="1996"/>
        <end position="2005"/>
    </location>
</feature>
<feature type="compositionally biased region" description="Polar residues" evidence="1">
    <location>
        <begin position="2250"/>
        <end position="2277"/>
    </location>
</feature>
<dbReference type="GO" id="GO:0001097">
    <property type="term" value="F:TFIIH-class transcription factor complex binding"/>
    <property type="evidence" value="ECO:0007669"/>
    <property type="project" value="TreeGrafter"/>
</dbReference>
<feature type="compositionally biased region" description="Basic and acidic residues" evidence="1">
    <location>
        <begin position="2427"/>
        <end position="2442"/>
    </location>
</feature>
<feature type="region of interest" description="Disordered" evidence="1">
    <location>
        <begin position="2018"/>
        <end position="2402"/>
    </location>
</feature>
<gene>
    <name evidence="2" type="primary">Hypp9436</name>
    <name evidence="2" type="ORF">BLAG_LOCUS25869</name>
</gene>
<feature type="compositionally biased region" description="Basic and acidic residues" evidence="1">
    <location>
        <begin position="2304"/>
        <end position="2315"/>
    </location>
</feature>
<dbReference type="EMBL" id="CAKMNS010000112">
    <property type="protein sequence ID" value="CAH1276950.1"/>
    <property type="molecule type" value="Genomic_DNA"/>
</dbReference>
<feature type="compositionally biased region" description="Basic and acidic residues" evidence="1">
    <location>
        <begin position="601"/>
        <end position="616"/>
    </location>
</feature>
<feature type="compositionally biased region" description="Polar residues" evidence="1">
    <location>
        <begin position="856"/>
        <end position="872"/>
    </location>
</feature>
<proteinExistence type="predicted"/>
<dbReference type="GO" id="GO:0070847">
    <property type="term" value="C:core mediator complex"/>
    <property type="evidence" value="ECO:0007669"/>
    <property type="project" value="TreeGrafter"/>
</dbReference>
<keyword evidence="3" id="KW-1185">Reference proteome</keyword>
<dbReference type="PANTHER" id="PTHR23202:SF119">
    <property type="entry name" value="TWENTY-FOUR, ISOFORM B"/>
    <property type="match status" value="1"/>
</dbReference>
<feature type="compositionally biased region" description="Polar residues" evidence="1">
    <location>
        <begin position="2357"/>
        <end position="2373"/>
    </location>
</feature>
<feature type="region of interest" description="Disordered" evidence="1">
    <location>
        <begin position="2427"/>
        <end position="2476"/>
    </location>
</feature>
<feature type="region of interest" description="Disordered" evidence="1">
    <location>
        <begin position="1600"/>
        <end position="1638"/>
    </location>
</feature>
<feature type="region of interest" description="Disordered" evidence="1">
    <location>
        <begin position="836"/>
        <end position="883"/>
    </location>
</feature>
<feature type="compositionally biased region" description="Pro residues" evidence="1">
    <location>
        <begin position="779"/>
        <end position="789"/>
    </location>
</feature>
<feature type="compositionally biased region" description="Pro residues" evidence="1">
    <location>
        <begin position="2228"/>
        <end position="2240"/>
    </location>
</feature>
<feature type="compositionally biased region" description="Basic and acidic residues" evidence="1">
    <location>
        <begin position="572"/>
        <end position="585"/>
    </location>
</feature>
<feature type="compositionally biased region" description="Low complexity" evidence="1">
    <location>
        <begin position="329"/>
        <end position="338"/>
    </location>
</feature>
<feature type="compositionally biased region" description="Polar residues" evidence="1">
    <location>
        <begin position="2120"/>
        <end position="2133"/>
    </location>
</feature>
<feature type="compositionally biased region" description="Basic and acidic residues" evidence="1">
    <location>
        <begin position="2598"/>
        <end position="2631"/>
    </location>
</feature>
<feature type="region of interest" description="Disordered" evidence="1">
    <location>
        <begin position="659"/>
        <end position="696"/>
    </location>
</feature>
<feature type="compositionally biased region" description="Basic and acidic residues" evidence="1">
    <location>
        <begin position="1607"/>
        <end position="1623"/>
    </location>
</feature>
<evidence type="ECO:0000313" key="3">
    <source>
        <dbReference type="Proteomes" id="UP000838412"/>
    </source>
</evidence>
<evidence type="ECO:0000256" key="1">
    <source>
        <dbReference type="SAM" id="MobiDB-lite"/>
    </source>
</evidence>
<dbReference type="PANTHER" id="PTHR23202">
    <property type="entry name" value="WASP INTERACTING PROTEIN-RELATED"/>
    <property type="match status" value="1"/>
</dbReference>
<dbReference type="GO" id="GO:0061629">
    <property type="term" value="F:RNA polymerase II-specific DNA-binding transcription factor binding"/>
    <property type="evidence" value="ECO:0007669"/>
    <property type="project" value="TreeGrafter"/>
</dbReference>
<feature type="region of interest" description="Disordered" evidence="1">
    <location>
        <begin position="2708"/>
        <end position="2730"/>
    </location>
</feature>
<feature type="region of interest" description="Disordered" evidence="1">
    <location>
        <begin position="777"/>
        <end position="815"/>
    </location>
</feature>
<comment type="caution">
    <text evidence="2">The sequence shown here is derived from an EMBL/GenBank/DDBJ whole genome shotgun (WGS) entry which is preliminary data.</text>
</comment>
<feature type="compositionally biased region" description="Polar residues" evidence="1">
    <location>
        <begin position="669"/>
        <end position="685"/>
    </location>
</feature>
<feature type="region of interest" description="Disordered" evidence="1">
    <location>
        <begin position="260"/>
        <end position="412"/>
    </location>
</feature>
<dbReference type="GO" id="GO:0003713">
    <property type="term" value="F:transcription coactivator activity"/>
    <property type="evidence" value="ECO:0007669"/>
    <property type="project" value="TreeGrafter"/>
</dbReference>
<reference evidence="2" key="1">
    <citation type="submission" date="2022-01" db="EMBL/GenBank/DDBJ databases">
        <authorList>
            <person name="Braso-Vives M."/>
        </authorList>
    </citation>
    <scope>NUCLEOTIDE SEQUENCE</scope>
</reference>
<feature type="compositionally biased region" description="Low complexity" evidence="1">
    <location>
        <begin position="837"/>
        <end position="855"/>
    </location>
</feature>
<sequence>MSPRRRQLRKMTTMADVRQGKIRTADGRTLRIKCSKTNEMLRQKMIYNARQELAPPKKKKFKTIAKAVAWTVRNRLAFMKGDMKTKEQEEEEKLQKLAKIYSSNMVKNAIKKLEWEKKQEAVREERRRRANRRRFYKTPNFFGELEDFPDPTPWVQKFDKNHNKNNKALLYFVKEIQRQEKEHELGPPPPGLDLPCSNLSLRHSKHSDLSLARHEDTEEESTIFSGRKNSTIYFGAITKIGDSDTPEVREEDKLDMAVGGAPAEDQAPAASPKPDALLKPSEQTDSPRTGKESTSKPEYLGGKSGGSSVTREAKGAGMTGLFPADNVASGKKSPKSGGIPKDDKKRGIKGSVEKGQVSEISPALTDVSRTQAKKSSRLDENQSASGSSGSSGGTPEAEPSQRQTGPSREAARVRATAVADSGAVVPYSDDDRVRTAIQKITVSVTEGMMARNPYLRILNRAVCIVDPVMQATEAELFNPILLGELIHQVNGTYTTMEATTLGLTRYFLAIMSGVLTRVAGLMPLIGATEEGGLPILPSNAPADRTDTATSTGNRLMASRVSPPPSASGVADQRNKDEQPTKDTRQKTTAVQKRKGVTPARETSRKKEAKTESDKNRFPLKTENSDSQEDTLWKVPDHRRRSSLRPDVVQDLKSTLLHREEERQDKKSTLHFTSQSSAVSQKSTVTKYGKGRKKDTATLETSHAMKKTALVYTPPPPPPPLPGCLPGGGKLTQAAPVVYTTQRADVGQRAAVSSRMQDGTEISTETATTATMMEAQFIAPPAPPPLPPPDYYLSGSDKSDDETQKEQAPGQKVASVYLPPKYVDRFQSQGFKHVEFNPSPRSSAASSVAGSDFGSVRSSLASTPAGTPRSSSPVGRDRTSQGVRSAALTTALRDVGENRDVSAHGVMQPRRDSLAFLLQSQSTKLKHSTTVRRKTSRGETEDTAETSHMVATVQAGRMPSPPPLPSFALGLSMHPGMAMALLSPMTLSQALHDAIGRREHTVPGYVQSSSPENDSLSFLLQSQAMKLKHTTTVRRKKSTGETEDTAEASQMVGAVQASHVPAPSPTGHGALAQIAPPAALAIPSPAPTMGLLPHHSTAAALPLPQLGGLGGLTDGRLSGGTAMRHTSTSAKVTQKMTVKKGDETVENVAEACQAMATTEVVNAPAPPPLPTPEQLRRPSLPQAAPHPNMMALQMPGPSALAIPQPPPVPTYGGGTFMRSTTASNKVTHKTKVTKGDETVENVAEASETMATMEAGHIPAAPPLPTREQLRRPSLPQAQPHRLMHGAGFGRVPSPPALPSVELLMSGISDGSGRVPSPPALPTRAFLMSGISGFSDGSGRSPPAVPPAAFLMSRISNSSRQVANPPALPPMEYMMSGISDGPSTLPQAAPQPNMSLQMAGPSALMSPGGGQGGGTFMRSTTASNKMTHKTIVRKGDETVENVTEASETMATMEAGHIPAAPPLPTREQLRRPSLPQAQPHRLMHGAGFGRVPSPPALPTRAFLMSGISGISDGSGRSPPAVPPAAFLMSRISNSSRQVANPPALPPMEYMMSEISEFPEREVSQASPRPLLDLVGSGAMRPVPDPNRQYTVMSLYAAQESNLSQKKTVSHHEEGTGDSTTKEFETKASTPRTNIPKPPPLPALKFFVPKPYVRLQTTFEDEIKQRADKIFLWREMFINIRQEKDEVEDFLLLLEKNETNRSTEEIEEMRAEANVELAKIDASLTKLLMRTSWKNLVEDPGPECSDESLEPSEIVSTDEFQTAPASIEPGSQLSVYLGRQSSDELPATEQSQLSLCPETDHGDSTWLESDNSYQLVHGEDTPCCLADHAHRYTYTPPRFKCGSCDETLLVKYHLESDSEGEDEEEKGQDKVPVPICHTKEHGHDHTWTYNPPTMRCKPCHMKMVMKMHVVSDEEDEELAHRSVPIYHRTPRKDPRTHTHTRRVPTRSSEAVSAAGTAEPPVRQGQTGTTNPPGSTAAKADKQSAKGSAEPAAKTQKGAVKGDKVEMTPKKFSQKVWEALVGDASEEECSKAQTTPAKDAEKPTSPFKDTGAKSFMSSSEGSTKKEIPSKIKGPQEAVTQDKFSQEGANTPKAGPSGVQTAKLVPTKIPQLINDTSVKRKNLVNGRTASSPGHTDMQTADMAPTKIPQPSKGTDVKEKTPVKGTTALSPRRNDMQTADKAIVKQTVPSPTKIPQPSKDTDVKRPVFNMGKTALSTNGADVQKTDKTSVKQTAPPPPPPLPPTKIPLPVRRKTSVMGTTAQSPRRTNMQKTGKTSFKQTPLSTKILRPVQDMAVKRKTLVMGTTALSPRRTDMQKTDKASVKQTPPPPTKIPRPVQDTAVKRKTPVMGKNAPSPRRKEESEGVQTKPASMEMTGQSDAQAADEPAESDDSEPKLPYGWVSSGMKKYTDEERARLDAEVDGYWGKKFSKNHEKSWWNIEDPKQREAARLRQRSKTNLRPTGSSKGVPRATSASYKQPGVQKQVKYDVGRSPVMLPGHFGASTGVRARASRPNAGLVPKKLEMEFFDSSEDSEDEIDLDKPVSLEDLQDDEYWRVMEKKTYAIVKASMEQLETVDESPEEEKPVQEAKPTGKKPNEFSQMFHGQSRKEKEKKREREVREMVMKEKEGKKAHMFEHKSDPPNAKTSESIDPPLPPEMLKNTPEKKKKGLTCYGHQGVPTLAAENVKEGEAITSKKSVGRLTPTKLVGKIKDGFAKVKDSIKSKSSEESSDSSLYSDVE</sequence>
<evidence type="ECO:0000313" key="2">
    <source>
        <dbReference type="EMBL" id="CAH1276950.1"/>
    </source>
</evidence>
<accession>A0A8S4MM29</accession>
<feature type="compositionally biased region" description="Basic and acidic residues" evidence="1">
    <location>
        <begin position="2708"/>
        <end position="2718"/>
    </location>
</feature>
<organism evidence="2 3">
    <name type="scientific">Branchiostoma lanceolatum</name>
    <name type="common">Common lancelet</name>
    <name type="synonym">Amphioxus lanceolatum</name>
    <dbReference type="NCBI Taxonomy" id="7740"/>
    <lineage>
        <taxon>Eukaryota</taxon>
        <taxon>Metazoa</taxon>
        <taxon>Chordata</taxon>
        <taxon>Cephalochordata</taxon>
        <taxon>Leptocardii</taxon>
        <taxon>Amphioxiformes</taxon>
        <taxon>Branchiostomatidae</taxon>
        <taxon>Branchiostoma</taxon>
    </lineage>
</organism>
<feature type="region of interest" description="Disordered" evidence="1">
    <location>
        <begin position="1917"/>
        <end position="2005"/>
    </location>
</feature>
<feature type="compositionally biased region" description="Polar residues" evidence="1">
    <location>
        <begin position="1960"/>
        <end position="1970"/>
    </location>
</feature>
<dbReference type="Proteomes" id="UP000838412">
    <property type="component" value="Unassembled WGS sequence"/>
</dbReference>